<gene>
    <name evidence="2" type="ORF">ASZ90_015076</name>
</gene>
<feature type="transmembrane region" description="Helical" evidence="1">
    <location>
        <begin position="237"/>
        <end position="255"/>
    </location>
</feature>
<protein>
    <submittedName>
        <fullName evidence="2">Uncharacterized protein</fullName>
    </submittedName>
</protein>
<evidence type="ECO:0000256" key="1">
    <source>
        <dbReference type="SAM" id="Phobius"/>
    </source>
</evidence>
<accession>A0A0W8F2W9</accession>
<keyword evidence="1" id="KW-0472">Membrane</keyword>
<feature type="transmembrane region" description="Helical" evidence="1">
    <location>
        <begin position="202"/>
        <end position="225"/>
    </location>
</feature>
<name>A0A0W8F2W9_9ZZZZ</name>
<keyword evidence="1" id="KW-0812">Transmembrane</keyword>
<dbReference type="EMBL" id="LNQE01001570">
    <property type="protein sequence ID" value="KUG15258.1"/>
    <property type="molecule type" value="Genomic_DNA"/>
</dbReference>
<organism evidence="2">
    <name type="scientific">hydrocarbon metagenome</name>
    <dbReference type="NCBI Taxonomy" id="938273"/>
    <lineage>
        <taxon>unclassified sequences</taxon>
        <taxon>metagenomes</taxon>
        <taxon>ecological metagenomes</taxon>
    </lineage>
</organism>
<evidence type="ECO:0000313" key="2">
    <source>
        <dbReference type="EMBL" id="KUG15258.1"/>
    </source>
</evidence>
<reference evidence="2" key="1">
    <citation type="journal article" date="2015" name="Proc. Natl. Acad. Sci. U.S.A.">
        <title>Networks of energetic and metabolic interactions define dynamics in microbial communities.</title>
        <authorList>
            <person name="Embree M."/>
            <person name="Liu J.K."/>
            <person name="Al-Bassam M.M."/>
            <person name="Zengler K."/>
        </authorList>
    </citation>
    <scope>NUCLEOTIDE SEQUENCE</scope>
</reference>
<comment type="caution">
    <text evidence="2">The sequence shown here is derived from an EMBL/GenBank/DDBJ whole genome shotgun (WGS) entry which is preliminary data.</text>
</comment>
<dbReference type="AlphaFoldDB" id="A0A0W8F2W9"/>
<sequence>MKFQEAERIYADLKAKKDAGELGAKEFSDSLEKMTVKDKEGILWRMSDLDGDWLRWNGSAWDPDIPLLFKKDYSSASVDCDYTWTHIGCDPGDLGIEFLQTTVRETEPYDPGDIPALPPLDPATEAYTAARNGIADQAFGEAREEARMKKVTFQKTLVSPRSFQQLAYPFWVVRYRYRGRGYLAVLDGVRGTVVSGRAPGDVLYQGLAGAAGSVVGGGLIAVSAVTLPTVGFDIEGLLLAAFPLIIGLVVIAWTYDVFRYGSEVVVDDLSRNRRKTVIGRFKGIVRRLPDIAKDKVIDLVQGGLGW</sequence>
<keyword evidence="1" id="KW-1133">Transmembrane helix</keyword>
<proteinExistence type="predicted"/>